<dbReference type="PROSITE" id="PS50118">
    <property type="entry name" value="HMG_BOX_2"/>
    <property type="match status" value="1"/>
</dbReference>
<dbReference type="KEGG" id="cne:CNG02110"/>
<feature type="compositionally biased region" description="Polar residues" evidence="4">
    <location>
        <begin position="341"/>
        <end position="357"/>
    </location>
</feature>
<dbReference type="PaxDb" id="214684-Q5KE12"/>
<reference evidence="6 7" key="1">
    <citation type="journal article" date="2005" name="Science">
        <title>The genome of the basidiomycetous yeast and human pathogen Cryptococcus neoformans.</title>
        <authorList>
            <person name="Loftus B.J."/>
            <person name="Fung E."/>
            <person name="Roncaglia P."/>
            <person name="Rowley D."/>
            <person name="Amedeo P."/>
            <person name="Bruno D."/>
            <person name="Vamathevan J."/>
            <person name="Miranda M."/>
            <person name="Anderson I.J."/>
            <person name="Fraser J.A."/>
            <person name="Allen J.E."/>
            <person name="Bosdet I.E."/>
            <person name="Brent M.R."/>
            <person name="Chiu R."/>
            <person name="Doering T.L."/>
            <person name="Donlin M.J."/>
            <person name="D'Souza C.A."/>
            <person name="Fox D.S."/>
            <person name="Grinberg V."/>
            <person name="Fu J."/>
            <person name="Fukushima M."/>
            <person name="Haas B.J."/>
            <person name="Huang J.C."/>
            <person name="Janbon G."/>
            <person name="Jones S.J."/>
            <person name="Koo H.L."/>
            <person name="Krzywinski M.I."/>
            <person name="Kwon-Chung J.K."/>
            <person name="Lengeler K.B."/>
            <person name="Maiti R."/>
            <person name="Marra M.A."/>
            <person name="Marra R.E."/>
            <person name="Mathewson C.A."/>
            <person name="Mitchell T.G."/>
            <person name="Pertea M."/>
            <person name="Riggs F.R."/>
            <person name="Salzberg S.L."/>
            <person name="Schein J.E."/>
            <person name="Shvartsbeyn A."/>
            <person name="Shin H."/>
            <person name="Shumway M."/>
            <person name="Specht C.A."/>
            <person name="Suh B.B."/>
            <person name="Tenney A."/>
            <person name="Utterback T.R."/>
            <person name="Wickes B.L."/>
            <person name="Wortman J.R."/>
            <person name="Wye N.H."/>
            <person name="Kronstad J.W."/>
            <person name="Lodge J.K."/>
            <person name="Heitman J."/>
            <person name="Davis R.W."/>
            <person name="Fraser C.M."/>
            <person name="Hyman R.W."/>
        </authorList>
    </citation>
    <scope>NUCLEOTIDE SEQUENCE [LARGE SCALE GENOMIC DNA]</scope>
    <source>
        <strain evidence="7">JEC21 / ATCC MYA-565</strain>
    </source>
</reference>
<dbReference type="GO" id="GO:0000978">
    <property type="term" value="F:RNA polymerase II cis-regulatory region sequence-specific DNA binding"/>
    <property type="evidence" value="ECO:0000318"/>
    <property type="project" value="GO_Central"/>
</dbReference>
<dbReference type="InterPro" id="IPR009071">
    <property type="entry name" value="HMG_box_dom"/>
</dbReference>
<dbReference type="AlphaFoldDB" id="Q5KE12"/>
<keyword evidence="2 3" id="KW-0539">Nucleus</keyword>
<dbReference type="Pfam" id="PF00505">
    <property type="entry name" value="HMG_box"/>
    <property type="match status" value="1"/>
</dbReference>
<dbReference type="SMART" id="SM00398">
    <property type="entry name" value="HMG"/>
    <property type="match status" value="1"/>
</dbReference>
<feature type="region of interest" description="Disordered" evidence="4">
    <location>
        <begin position="333"/>
        <end position="385"/>
    </location>
</feature>
<dbReference type="GeneID" id="3258967"/>
<dbReference type="GO" id="GO:0005634">
    <property type="term" value="C:nucleus"/>
    <property type="evidence" value="ECO:0000318"/>
    <property type="project" value="GO_Central"/>
</dbReference>
<dbReference type="Gene3D" id="1.10.30.10">
    <property type="entry name" value="High mobility group box domain"/>
    <property type="match status" value="1"/>
</dbReference>
<dbReference type="PANTHER" id="PTHR45789">
    <property type="entry name" value="FI18025P1"/>
    <property type="match status" value="1"/>
</dbReference>
<dbReference type="OrthoDB" id="6247875at2759"/>
<dbReference type="Proteomes" id="UP000002149">
    <property type="component" value="Chromosome 7"/>
</dbReference>
<dbReference type="GO" id="GO:0006357">
    <property type="term" value="P:regulation of transcription by RNA polymerase II"/>
    <property type="evidence" value="ECO:0000318"/>
    <property type="project" value="GO_Central"/>
</dbReference>
<dbReference type="EMBL" id="AE017347">
    <property type="protein sequence ID" value="AAW44611.2"/>
    <property type="molecule type" value="Genomic_DNA"/>
</dbReference>
<feature type="DNA-binding region" description="HMG box" evidence="3">
    <location>
        <begin position="186"/>
        <end position="255"/>
    </location>
</feature>
<dbReference type="InParanoid" id="Q5KE12"/>
<dbReference type="InterPro" id="IPR051356">
    <property type="entry name" value="SOX/SOX-like_TF"/>
</dbReference>
<protein>
    <submittedName>
        <fullName evidence="6">Specific transcriptional repressor, putative</fullName>
    </submittedName>
</protein>
<feature type="compositionally biased region" description="Low complexity" evidence="4">
    <location>
        <begin position="57"/>
        <end position="74"/>
    </location>
</feature>
<feature type="region of interest" description="Disordered" evidence="4">
    <location>
        <begin position="15"/>
        <end position="74"/>
    </location>
</feature>
<evidence type="ECO:0000313" key="6">
    <source>
        <dbReference type="EMBL" id="AAW44611.2"/>
    </source>
</evidence>
<keyword evidence="7" id="KW-1185">Reference proteome</keyword>
<evidence type="ECO:0000256" key="4">
    <source>
        <dbReference type="SAM" id="MobiDB-lite"/>
    </source>
</evidence>
<accession>Q5KE12</accession>
<feature type="compositionally biased region" description="Polar residues" evidence="4">
    <location>
        <begin position="369"/>
        <end position="382"/>
    </location>
</feature>
<evidence type="ECO:0000313" key="7">
    <source>
        <dbReference type="Proteomes" id="UP000002149"/>
    </source>
</evidence>
<dbReference type="SUPFAM" id="SSF47095">
    <property type="entry name" value="HMG-box"/>
    <property type="match status" value="1"/>
</dbReference>
<organism evidence="6 7">
    <name type="scientific">Cryptococcus deneoformans (strain JEC21 / ATCC MYA-565)</name>
    <name type="common">Cryptococcus neoformans var. neoformans serotype D</name>
    <dbReference type="NCBI Taxonomy" id="214684"/>
    <lineage>
        <taxon>Eukaryota</taxon>
        <taxon>Fungi</taxon>
        <taxon>Dikarya</taxon>
        <taxon>Basidiomycota</taxon>
        <taxon>Agaricomycotina</taxon>
        <taxon>Tremellomycetes</taxon>
        <taxon>Tremellales</taxon>
        <taxon>Cryptococcaceae</taxon>
        <taxon>Cryptococcus</taxon>
        <taxon>Cryptococcus neoformans species complex</taxon>
    </lineage>
</organism>
<dbReference type="VEuPathDB" id="FungiDB:CNG02110"/>
<feature type="region of interest" description="Disordered" evidence="4">
    <location>
        <begin position="91"/>
        <end position="122"/>
    </location>
</feature>
<evidence type="ECO:0000256" key="3">
    <source>
        <dbReference type="PROSITE-ProRule" id="PRU00267"/>
    </source>
</evidence>
<dbReference type="eggNOG" id="KOG0527">
    <property type="taxonomic scope" value="Eukaryota"/>
</dbReference>
<proteinExistence type="predicted"/>
<feature type="domain" description="HMG box" evidence="5">
    <location>
        <begin position="186"/>
        <end position="255"/>
    </location>
</feature>
<name>Q5KE12_CRYD1</name>
<feature type="compositionally biased region" description="Low complexity" evidence="4">
    <location>
        <begin position="106"/>
        <end position="122"/>
    </location>
</feature>
<gene>
    <name evidence="6" type="ordered locus">CNG02110</name>
</gene>
<dbReference type="RefSeq" id="XP_024513220.1">
    <property type="nucleotide sequence ID" value="XM_024657547.1"/>
</dbReference>
<dbReference type="PANTHER" id="PTHR45789:SF2">
    <property type="entry name" value="FI18025P1"/>
    <property type="match status" value="1"/>
</dbReference>
<dbReference type="HOGENOM" id="CLU_034109_1_0_1"/>
<evidence type="ECO:0000259" key="5">
    <source>
        <dbReference type="PROSITE" id="PS50118"/>
    </source>
</evidence>
<dbReference type="STRING" id="214684.Q5KE12"/>
<evidence type="ECO:0000256" key="1">
    <source>
        <dbReference type="ARBA" id="ARBA00023125"/>
    </source>
</evidence>
<dbReference type="InterPro" id="IPR036910">
    <property type="entry name" value="HMG_box_dom_sf"/>
</dbReference>
<sequence>MDNFWMTNGFVGMPAGPIEDSPHDSFALSSIPPDHAHPQPYQSQTNFPYQPHVHPYSLRTQRSTSSLSGWSTVTSDTNTASDFDDDASSMSAFSSNVSPQSLWVGPQNQSSQSSPQRAPSLSIDPKLFAPMEKDGKADEGMLETAKPKELARAEVTAVVLGSSKKEKLENCKKKVSHARKQTADHIPRPRNAFILFRKHVVDAKLIPASVEMRHQNVSIITAKMWSEAPAEQKAHFNELARIEKEEHMKKYPGYRYQPVYRRTNVVRRRVRKDEAEEEKCKNVAELLMKGKSGQQLEEEIKDKIANGDTKGAKKNKSMNGVCELSKGALRALRAQARQKQEPFNSGDWSDLSCSTSMDPDAQGSRRRQSSAFESTRSSQSPKPANGFEHRLLQAQNQGPRRQLQYMAYSHQDLAPWSGDIPAEPNEKQAFAFTSSQQGFQPGQQSPPTFSIAAHTYPLTSRHFLYPQPQPQFQLTIMPDQQVSNQFYVHDAALPFSPSAGQFTLQGQNTSMHADDMPTFNIGSAQQQVVHPPMSARWDKGHLLPPSSDVPLEGLPFDDGLMLGDFEAALAHADDMVGGVW</sequence>
<dbReference type="CDD" id="cd01389">
    <property type="entry name" value="HMG-box_ROX1-like"/>
    <property type="match status" value="1"/>
</dbReference>
<evidence type="ECO:0000256" key="2">
    <source>
        <dbReference type="ARBA" id="ARBA00023242"/>
    </source>
</evidence>
<dbReference type="GO" id="GO:0000981">
    <property type="term" value="F:DNA-binding transcription factor activity, RNA polymerase II-specific"/>
    <property type="evidence" value="ECO:0000318"/>
    <property type="project" value="GO_Central"/>
</dbReference>
<keyword evidence="1 3" id="KW-0238">DNA-binding</keyword>